<dbReference type="AlphaFoldDB" id="A0A2W2FL98"/>
<evidence type="ECO:0000313" key="1">
    <source>
        <dbReference type="EMBL" id="PZG38106.1"/>
    </source>
</evidence>
<reference evidence="1 2" key="1">
    <citation type="submission" date="2018-01" db="EMBL/GenBank/DDBJ databases">
        <title>Draft genome sequence of Sphaerisporangium sp. 7K107.</title>
        <authorList>
            <person name="Sahin N."/>
            <person name="Saygin H."/>
            <person name="Ay H."/>
        </authorList>
    </citation>
    <scope>NUCLEOTIDE SEQUENCE [LARGE SCALE GENOMIC DNA]</scope>
    <source>
        <strain evidence="1 2">7K107</strain>
    </source>
</reference>
<name>A0A2W2FL98_9ACTN</name>
<sequence>MGETTRERAERVMDERRAELGLNWEEVIELTGLTKEGLRTIRRGEALNPRTRSRRGIESALQWTVGSFDRLLQGGDPIPLPPGANTWQEEFLRRVTALLSPRHYAHGLHADRFEAHGADGLGGDPAYLLVTIVGTCPCGSRIYAEARELEAVADLLEKLAALDFDASRERP</sequence>
<organism evidence="1 2">
    <name type="scientific">Spongiactinospora gelatinilytica</name>
    <dbReference type="NCBI Taxonomy" id="2666298"/>
    <lineage>
        <taxon>Bacteria</taxon>
        <taxon>Bacillati</taxon>
        <taxon>Actinomycetota</taxon>
        <taxon>Actinomycetes</taxon>
        <taxon>Streptosporangiales</taxon>
        <taxon>Streptosporangiaceae</taxon>
        <taxon>Spongiactinospora</taxon>
    </lineage>
</organism>
<accession>A0A2W2FL98</accession>
<dbReference type="Proteomes" id="UP000248544">
    <property type="component" value="Unassembled WGS sequence"/>
</dbReference>
<protein>
    <submittedName>
        <fullName evidence="1">Uncharacterized protein</fullName>
    </submittedName>
</protein>
<proteinExistence type="predicted"/>
<dbReference type="EMBL" id="POUA01000221">
    <property type="protein sequence ID" value="PZG38106.1"/>
    <property type="molecule type" value="Genomic_DNA"/>
</dbReference>
<evidence type="ECO:0000313" key="2">
    <source>
        <dbReference type="Proteomes" id="UP000248544"/>
    </source>
</evidence>
<comment type="caution">
    <text evidence="1">The sequence shown here is derived from an EMBL/GenBank/DDBJ whole genome shotgun (WGS) entry which is preliminary data.</text>
</comment>
<gene>
    <name evidence="1" type="ORF">C1I98_24680</name>
</gene>
<keyword evidence="2" id="KW-1185">Reference proteome</keyword>